<proteinExistence type="predicted"/>
<name>A0A193QL74_SODGM</name>
<gene>
    <name evidence="1" type="ORF">SGGMMB4_04072</name>
</gene>
<accession>A0A193QL74</accession>
<dbReference type="AlphaFoldDB" id="A0A193QL74"/>
<sequence length="57" mass="6377">MAIVTVTAASFGNNGGILFAETLWQSSCEITQNIHRRAKRLLSFPYNVTHIKNKIKS</sequence>
<evidence type="ECO:0000313" key="1">
    <source>
        <dbReference type="EMBL" id="CRL45917.1"/>
    </source>
</evidence>
<organism evidence="1 2">
    <name type="scientific">Sodalis glossinidius (strain morsitans)</name>
    <dbReference type="NCBI Taxonomy" id="343509"/>
    <lineage>
        <taxon>Bacteria</taxon>
        <taxon>Pseudomonadati</taxon>
        <taxon>Pseudomonadota</taxon>
        <taxon>Gammaproteobacteria</taxon>
        <taxon>Enterobacterales</taxon>
        <taxon>Bruguierivoracaceae</taxon>
        <taxon>Sodalis</taxon>
    </lineage>
</organism>
<evidence type="ECO:0000313" key="2">
    <source>
        <dbReference type="Proteomes" id="UP000245838"/>
    </source>
</evidence>
<dbReference type="EMBL" id="LN854557">
    <property type="protein sequence ID" value="CRL45917.1"/>
    <property type="molecule type" value="Genomic_DNA"/>
</dbReference>
<protein>
    <submittedName>
        <fullName evidence="1">Uncharacterized protein</fullName>
    </submittedName>
</protein>
<reference evidence="1 2" key="1">
    <citation type="submission" date="2015-05" db="EMBL/GenBank/DDBJ databases">
        <authorList>
            <person name="Goodhead I."/>
        </authorList>
    </citation>
    <scope>NUCLEOTIDE SEQUENCE [LARGE SCALE GENOMIC DNA]</scope>
    <source>
        <strain evidence="2">morsitans</strain>
    </source>
</reference>
<dbReference type="RefSeq" id="WP_243677179.1">
    <property type="nucleotide sequence ID" value="NZ_LN854557.1"/>
</dbReference>
<dbReference type="Proteomes" id="UP000245838">
    <property type="component" value="Chromosome sggmmb4_Chromosome"/>
</dbReference>